<evidence type="ECO:0000313" key="5">
    <source>
        <dbReference type="Proteomes" id="UP001522868"/>
    </source>
</evidence>
<evidence type="ECO:0000256" key="1">
    <source>
        <dbReference type="ARBA" id="ARBA00011040"/>
    </source>
</evidence>
<dbReference type="EMBL" id="JALPTH010000020">
    <property type="protein sequence ID" value="MCK8679683.1"/>
    <property type="molecule type" value="Genomic_DNA"/>
</dbReference>
<reference evidence="4 5" key="1">
    <citation type="submission" date="2022-04" db="EMBL/GenBank/DDBJ databases">
        <title>Streptomyces sp. nov. LCR6-01 isolated from Lichen of Dirinaria sp.</title>
        <authorList>
            <person name="Kanchanasin P."/>
            <person name="Tanasupawat S."/>
            <person name="Phongsopitanun W."/>
        </authorList>
    </citation>
    <scope>NUCLEOTIDE SEQUENCE [LARGE SCALE GENOMIC DNA]</scope>
    <source>
        <strain evidence="4 5">LCR6-01</strain>
    </source>
</reference>
<organism evidence="4 5">
    <name type="scientific">Streptomyces lichenis</name>
    <dbReference type="NCBI Taxonomy" id="2306967"/>
    <lineage>
        <taxon>Bacteria</taxon>
        <taxon>Bacillati</taxon>
        <taxon>Actinomycetota</taxon>
        <taxon>Actinomycetes</taxon>
        <taxon>Kitasatosporales</taxon>
        <taxon>Streptomycetaceae</taxon>
        <taxon>Streptomyces</taxon>
    </lineage>
</organism>
<dbReference type="SUPFAM" id="SSF49764">
    <property type="entry name" value="HSP20-like chaperones"/>
    <property type="match status" value="1"/>
</dbReference>
<dbReference type="SUPFAM" id="SSF52540">
    <property type="entry name" value="P-loop containing nucleoside triphosphate hydrolases"/>
    <property type="match status" value="1"/>
</dbReference>
<dbReference type="Gene3D" id="2.60.40.790">
    <property type="match status" value="1"/>
</dbReference>
<dbReference type="InterPro" id="IPR027417">
    <property type="entry name" value="P-loop_NTPase"/>
</dbReference>
<dbReference type="Pfam" id="PF02374">
    <property type="entry name" value="ArsA_ATPase"/>
    <property type="match status" value="1"/>
</dbReference>
<protein>
    <submittedName>
        <fullName evidence="4">ArsA family ATPase</fullName>
    </submittedName>
</protein>
<evidence type="ECO:0000313" key="4">
    <source>
        <dbReference type="EMBL" id="MCK8679683.1"/>
    </source>
</evidence>
<accession>A0ABT0IED0</accession>
<dbReference type="Pfam" id="PF17886">
    <property type="entry name" value="ArsA_HSP20"/>
    <property type="match status" value="1"/>
</dbReference>
<name>A0ABT0IED0_9ACTN</name>
<dbReference type="InterPro" id="IPR025723">
    <property type="entry name" value="ArsA/GET3_ATPase-like"/>
</dbReference>
<dbReference type="InterPro" id="IPR040612">
    <property type="entry name" value="ArsA_HSP20-like"/>
</dbReference>
<dbReference type="Proteomes" id="UP001522868">
    <property type="component" value="Unassembled WGS sequence"/>
</dbReference>
<evidence type="ECO:0000259" key="2">
    <source>
        <dbReference type="Pfam" id="PF02374"/>
    </source>
</evidence>
<dbReference type="RefSeq" id="WP_248635463.1">
    <property type="nucleotide sequence ID" value="NZ_JALPTH010000020.1"/>
</dbReference>
<gene>
    <name evidence="4" type="ORF">M1O15_20265</name>
</gene>
<proteinExistence type="inferred from homology"/>
<dbReference type="Gene3D" id="3.40.50.300">
    <property type="entry name" value="P-loop containing nucleotide triphosphate hydrolases"/>
    <property type="match status" value="1"/>
</dbReference>
<dbReference type="PANTHER" id="PTHR10803:SF3">
    <property type="entry name" value="ATPASE GET3"/>
    <property type="match status" value="1"/>
</dbReference>
<keyword evidence="5" id="KW-1185">Reference proteome</keyword>
<sequence length="410" mass="42221">MRTLLVTGPGGAGRSIVAAATAARAAADGVRTLLITGDAGTAAALGETDRGPAVRLLEPAAHFRAEFLDLQRRCGPALDLFGATPLASEELTELPGSGAFALLAALAEAARAADEAEAARAAEAQSEEAARAQGAPELLVVDLPPLPEAVALLALPEQLRRYLRRLLPQERQAARALRPVLGRLAGVPLPSTWLYETAARRDADLAAVQELLASPATSVRLVAEPAPAALRALGTARAGLALHRLALDTAVANRVLPTTSADPLLSALAAGQQTALKELPALLGTEAVHEIPHLGAEPAGPAGLPAPPPDPVPATPAEEWTIEDLREDDGTLVWRIPLPGADKPGLSLVRRGGEVVIGLGPFRRIVDLPAALRRCTVAGAGLADGVLRIRFTPDPAVWPAGGDRPGPGSR</sequence>
<comment type="caution">
    <text evidence="4">The sequence shown here is derived from an EMBL/GenBank/DDBJ whole genome shotgun (WGS) entry which is preliminary data.</text>
</comment>
<comment type="similarity">
    <text evidence="1">Belongs to the arsA ATPase family.</text>
</comment>
<evidence type="ECO:0000259" key="3">
    <source>
        <dbReference type="Pfam" id="PF17886"/>
    </source>
</evidence>
<feature type="domain" description="ArsA HSP20-like" evidence="3">
    <location>
        <begin position="329"/>
        <end position="391"/>
    </location>
</feature>
<dbReference type="PANTHER" id="PTHR10803">
    <property type="entry name" value="ARSENICAL PUMP-DRIVING ATPASE ARSENITE-TRANSLOCATING ATPASE"/>
    <property type="match status" value="1"/>
</dbReference>
<feature type="domain" description="ArsA/GET3 Anion-transporting ATPase-like" evidence="2">
    <location>
        <begin position="137"/>
        <end position="300"/>
    </location>
</feature>
<dbReference type="InterPro" id="IPR016300">
    <property type="entry name" value="ATPase_ArsA/GET3"/>
</dbReference>
<dbReference type="InterPro" id="IPR008978">
    <property type="entry name" value="HSP20-like_chaperone"/>
</dbReference>